<gene>
    <name evidence="3" type="ORF">GCM10012275_09690</name>
</gene>
<dbReference type="Proteomes" id="UP000637578">
    <property type="component" value="Unassembled WGS sequence"/>
</dbReference>
<organism evidence="3 4">
    <name type="scientific">Longimycelium tulufanense</name>
    <dbReference type="NCBI Taxonomy" id="907463"/>
    <lineage>
        <taxon>Bacteria</taxon>
        <taxon>Bacillati</taxon>
        <taxon>Actinomycetota</taxon>
        <taxon>Actinomycetes</taxon>
        <taxon>Pseudonocardiales</taxon>
        <taxon>Pseudonocardiaceae</taxon>
        <taxon>Longimycelium</taxon>
    </lineage>
</organism>
<feature type="compositionally biased region" description="Polar residues" evidence="1">
    <location>
        <begin position="95"/>
        <end position="105"/>
    </location>
</feature>
<evidence type="ECO:0000313" key="4">
    <source>
        <dbReference type="Proteomes" id="UP000637578"/>
    </source>
</evidence>
<name>A0A8J3CCU8_9PSEU</name>
<keyword evidence="2" id="KW-1133">Transmembrane helix</keyword>
<reference evidence="3" key="1">
    <citation type="journal article" date="2014" name="Int. J. Syst. Evol. Microbiol.">
        <title>Complete genome sequence of Corynebacterium casei LMG S-19264T (=DSM 44701T), isolated from a smear-ripened cheese.</title>
        <authorList>
            <consortium name="US DOE Joint Genome Institute (JGI-PGF)"/>
            <person name="Walter F."/>
            <person name="Albersmeier A."/>
            <person name="Kalinowski J."/>
            <person name="Ruckert C."/>
        </authorList>
    </citation>
    <scope>NUCLEOTIDE SEQUENCE</scope>
    <source>
        <strain evidence="3">CGMCC 4.5737</strain>
    </source>
</reference>
<evidence type="ECO:0000256" key="1">
    <source>
        <dbReference type="SAM" id="MobiDB-lite"/>
    </source>
</evidence>
<proteinExistence type="predicted"/>
<dbReference type="AlphaFoldDB" id="A0A8J3CCU8"/>
<feature type="transmembrane region" description="Helical" evidence="2">
    <location>
        <begin position="12"/>
        <end position="31"/>
    </location>
</feature>
<sequence length="147" mass="14856">MTATPSSAALRRLPVVVGVLIVVAVVGGLLWTGPVRCLDGPADAASGVVLAGALEGATPHVIQAERSTETAVVPEPVTDSPTPDCSPRGEHHSFATATRLSSSDNTAPIRPVAHHRAGPVGAARVPPPALGPPPQAVDLTLLSVLRL</sequence>
<dbReference type="RefSeq" id="WP_189054346.1">
    <property type="nucleotide sequence ID" value="NZ_BMMK01000003.1"/>
</dbReference>
<accession>A0A8J3CCU8</accession>
<dbReference type="EMBL" id="BMMK01000003">
    <property type="protein sequence ID" value="GGM40816.1"/>
    <property type="molecule type" value="Genomic_DNA"/>
</dbReference>
<keyword evidence="2" id="KW-0812">Transmembrane</keyword>
<reference evidence="3" key="2">
    <citation type="submission" date="2020-09" db="EMBL/GenBank/DDBJ databases">
        <authorList>
            <person name="Sun Q."/>
            <person name="Zhou Y."/>
        </authorList>
    </citation>
    <scope>NUCLEOTIDE SEQUENCE</scope>
    <source>
        <strain evidence="3">CGMCC 4.5737</strain>
    </source>
</reference>
<evidence type="ECO:0000313" key="3">
    <source>
        <dbReference type="EMBL" id="GGM40816.1"/>
    </source>
</evidence>
<keyword evidence="2" id="KW-0472">Membrane</keyword>
<protein>
    <submittedName>
        <fullName evidence="3">Uncharacterized protein</fullName>
    </submittedName>
</protein>
<evidence type="ECO:0000256" key="2">
    <source>
        <dbReference type="SAM" id="Phobius"/>
    </source>
</evidence>
<feature type="region of interest" description="Disordered" evidence="1">
    <location>
        <begin position="66"/>
        <end position="105"/>
    </location>
</feature>
<comment type="caution">
    <text evidence="3">The sequence shown here is derived from an EMBL/GenBank/DDBJ whole genome shotgun (WGS) entry which is preliminary data.</text>
</comment>
<keyword evidence="4" id="KW-1185">Reference proteome</keyword>